<evidence type="ECO:0000256" key="5">
    <source>
        <dbReference type="ARBA" id="ARBA00022927"/>
    </source>
</evidence>
<dbReference type="InterPro" id="IPR037202">
    <property type="entry name" value="ESCRT_assembly_dom"/>
</dbReference>
<dbReference type="InterPro" id="IPR012337">
    <property type="entry name" value="RNaseH-like_sf"/>
</dbReference>
<dbReference type="PROSITE" id="PS51312">
    <property type="entry name" value="SB"/>
    <property type="match status" value="1"/>
</dbReference>
<dbReference type="Gene3D" id="3.10.110.10">
    <property type="entry name" value="Ubiquitin Conjugating Enzyme"/>
    <property type="match status" value="1"/>
</dbReference>
<keyword evidence="4" id="KW-0967">Endosome</keyword>
<evidence type="ECO:0000256" key="3">
    <source>
        <dbReference type="ARBA" id="ARBA00022448"/>
    </source>
</evidence>
<dbReference type="SUPFAM" id="SSF54495">
    <property type="entry name" value="UBC-like"/>
    <property type="match status" value="1"/>
</dbReference>
<reference evidence="12 13" key="1">
    <citation type="submission" date="2021-05" db="EMBL/GenBank/DDBJ databases">
        <title>Genome Assembly of Synthetic Allotetraploid Brassica napus Reveals Homoeologous Exchanges between Subgenomes.</title>
        <authorList>
            <person name="Davis J.T."/>
        </authorList>
    </citation>
    <scope>NUCLEOTIDE SEQUENCE [LARGE SCALE GENOMIC DNA]</scope>
    <source>
        <strain evidence="13">cv. Da-Ae</strain>
        <tissue evidence="12">Seedling</tissue>
    </source>
</reference>
<proteinExistence type="inferred from homology"/>
<feature type="domain" description="UEV" evidence="11">
    <location>
        <begin position="235"/>
        <end position="379"/>
    </location>
</feature>
<dbReference type="SUPFAM" id="SSF140111">
    <property type="entry name" value="Endosomal sorting complex assembly domain"/>
    <property type="match status" value="1"/>
</dbReference>
<dbReference type="InterPro" id="IPR036397">
    <property type="entry name" value="RNaseH_sf"/>
</dbReference>
<dbReference type="Gene3D" id="3.30.420.10">
    <property type="entry name" value="Ribonuclease H-like superfamily/Ribonuclease H"/>
    <property type="match status" value="1"/>
</dbReference>
<dbReference type="Pfam" id="PF05743">
    <property type="entry name" value="UEV"/>
    <property type="match status" value="1"/>
</dbReference>
<dbReference type="EMBL" id="JAGKQM010000013">
    <property type="protein sequence ID" value="KAH0891256.1"/>
    <property type="molecule type" value="Genomic_DNA"/>
</dbReference>
<feature type="domain" description="SB" evidence="10">
    <location>
        <begin position="523"/>
        <end position="591"/>
    </location>
</feature>
<keyword evidence="5 7" id="KW-0653">Protein transport</keyword>
<evidence type="ECO:0000259" key="10">
    <source>
        <dbReference type="PROSITE" id="PS51312"/>
    </source>
</evidence>
<feature type="coiled-coil region" evidence="8">
    <location>
        <begin position="467"/>
        <end position="494"/>
    </location>
</feature>
<feature type="region of interest" description="Disordered" evidence="9">
    <location>
        <begin position="372"/>
        <end position="419"/>
    </location>
</feature>
<keyword evidence="3 7" id="KW-0813">Transport</keyword>
<evidence type="ECO:0000256" key="9">
    <source>
        <dbReference type="SAM" id="MobiDB-lite"/>
    </source>
</evidence>
<evidence type="ECO:0000256" key="7">
    <source>
        <dbReference type="PROSITE-ProRule" id="PRU00644"/>
    </source>
</evidence>
<dbReference type="SUPFAM" id="SSF53098">
    <property type="entry name" value="Ribonuclease H-like"/>
    <property type="match status" value="1"/>
</dbReference>
<dbReference type="InterPro" id="IPR017916">
    <property type="entry name" value="SB_dom"/>
</dbReference>
<dbReference type="PANTHER" id="PTHR23306">
    <property type="entry name" value="TUMOR SUSCEPTIBILITY GENE 101 PROTEIN-RELATED"/>
    <property type="match status" value="1"/>
</dbReference>
<dbReference type="InterPro" id="IPR052070">
    <property type="entry name" value="ESCRT-I_UEV_domain"/>
</dbReference>
<name>A0ABQ8AFF3_BRANA</name>
<evidence type="ECO:0000313" key="12">
    <source>
        <dbReference type="EMBL" id="KAH0891256.1"/>
    </source>
</evidence>
<organism evidence="12 13">
    <name type="scientific">Brassica napus</name>
    <name type="common">Rape</name>
    <dbReference type="NCBI Taxonomy" id="3708"/>
    <lineage>
        <taxon>Eukaryota</taxon>
        <taxon>Viridiplantae</taxon>
        <taxon>Streptophyta</taxon>
        <taxon>Embryophyta</taxon>
        <taxon>Tracheophyta</taxon>
        <taxon>Spermatophyta</taxon>
        <taxon>Magnoliopsida</taxon>
        <taxon>eudicotyledons</taxon>
        <taxon>Gunneridae</taxon>
        <taxon>Pentapetalae</taxon>
        <taxon>rosids</taxon>
        <taxon>malvids</taxon>
        <taxon>Brassicales</taxon>
        <taxon>Brassicaceae</taxon>
        <taxon>Brassiceae</taxon>
        <taxon>Brassica</taxon>
    </lineage>
</organism>
<evidence type="ECO:0000256" key="6">
    <source>
        <dbReference type="ARBA" id="ARBA00023054"/>
    </source>
</evidence>
<dbReference type="Proteomes" id="UP000824890">
    <property type="component" value="Unassembled WGS sequence"/>
</dbReference>
<comment type="subcellular location">
    <subcellularLocation>
        <location evidence="1">Endosome</location>
    </subcellularLocation>
</comment>
<evidence type="ECO:0000259" key="11">
    <source>
        <dbReference type="PROSITE" id="PS51322"/>
    </source>
</evidence>
<evidence type="ECO:0000256" key="1">
    <source>
        <dbReference type="ARBA" id="ARBA00004177"/>
    </source>
</evidence>
<accession>A0ABQ8AFF3</accession>
<evidence type="ECO:0000256" key="2">
    <source>
        <dbReference type="ARBA" id="ARBA00009594"/>
    </source>
</evidence>
<protein>
    <submittedName>
        <fullName evidence="12">Uncharacterized protein</fullName>
    </submittedName>
</protein>
<evidence type="ECO:0000313" key="13">
    <source>
        <dbReference type="Proteomes" id="UP000824890"/>
    </source>
</evidence>
<keyword evidence="13" id="KW-1185">Reference proteome</keyword>
<comment type="similarity">
    <text evidence="2">Belongs to the ubiquitin-conjugating enzyme family. UEV subfamily.</text>
</comment>
<sequence>MAPPPIRTVAIYNTHEVHTIDFFGNEVTVTVMADASVICEWISNVHTYDCAPLTYSHHPLVVGVGVQWTLFCYGDSSPGSYNSDDDDSYSPPPPRRYYVDSSADTLQLGVGNECLVIQLSHCGHVPDELRIFLLDPDTIFIGIGELLDLRNYAQDYRGRSMRRCSFEEIVDVCMRCPGVRLDPEISMSDWSAEDLSHEQVRQASLDTFPIADTVLTSMVPSPLNPQQIQQFLSSVLSQRGPNSVPYDESTKWLIRQHLLNLISSYPSLEPKTATFIHNDGRSVNLLQADGTIPMPYHGVTYNIPVIIWLLESYPRHPPCVYVNPTADMIIKRPHAHVTPSGLVSLPYLQNWVYPSSNLVDLVSDLGAAFANDPPLYSRRRPGPSPTPPPYETRPPPPPTVDQRPFPPSPYGRVQHVHHQDDAAEVFKRNAINKMVEVVHGDLASMRRDREAEAESMLSLQGGLKRREEEINRGMKEMVEEKETLEQQLQIISMNTDVLDSWVRENQGKTNTVVDVDKAFECVDALSKQMLECTASDLAIEDAVYALDKGFQDGVVPFDQYLRSVRLLSREQFFHRATGSKVRAAQMEAQVHAIAGRLHS</sequence>
<dbReference type="Gene3D" id="6.10.140.820">
    <property type="match status" value="1"/>
</dbReference>
<comment type="caution">
    <text evidence="12">The sequence shown here is derived from an EMBL/GenBank/DDBJ whole genome shotgun (WGS) entry which is preliminary data.</text>
</comment>
<evidence type="ECO:0000256" key="4">
    <source>
        <dbReference type="ARBA" id="ARBA00022753"/>
    </source>
</evidence>
<keyword evidence="6 8" id="KW-0175">Coiled coil</keyword>
<evidence type="ECO:0000256" key="8">
    <source>
        <dbReference type="SAM" id="Coils"/>
    </source>
</evidence>
<dbReference type="CDD" id="cd11685">
    <property type="entry name" value="UEV_TSG101-like"/>
    <property type="match status" value="1"/>
</dbReference>
<dbReference type="PANTHER" id="PTHR23306:SF22">
    <property type="entry name" value="PROTEIN ELC"/>
    <property type="match status" value="1"/>
</dbReference>
<feature type="compositionally biased region" description="Pro residues" evidence="9">
    <location>
        <begin position="382"/>
        <end position="409"/>
    </location>
</feature>
<dbReference type="InterPro" id="IPR016135">
    <property type="entry name" value="UBQ-conjugating_enzyme/RWD"/>
</dbReference>
<dbReference type="InterPro" id="IPR008883">
    <property type="entry name" value="UEV_N"/>
</dbReference>
<dbReference type="Pfam" id="PF09454">
    <property type="entry name" value="Vps23_core"/>
    <property type="match status" value="1"/>
</dbReference>
<gene>
    <name evidence="12" type="ORF">HID58_053685</name>
</gene>
<dbReference type="PROSITE" id="PS51322">
    <property type="entry name" value="UEV"/>
    <property type="match status" value="1"/>
</dbReference>